<dbReference type="RefSeq" id="WP_001044894.1">
    <property type="nucleotide sequence ID" value="NZ_CP046747.1"/>
</dbReference>
<proteinExistence type="inferred from homology"/>
<evidence type="ECO:0000256" key="1">
    <source>
        <dbReference type="ARBA" id="ARBA00002850"/>
    </source>
</evidence>
<comment type="caution">
    <text evidence="5">The sequence shown here is derived from an EMBL/GenBank/DDBJ whole genome shotgun (WGS) entry which is preliminary data.</text>
</comment>
<evidence type="ECO:0000256" key="2">
    <source>
        <dbReference type="ARBA" id="ARBA00004496"/>
    </source>
</evidence>
<evidence type="ECO:0000313" key="5">
    <source>
        <dbReference type="EMBL" id="TQP18272.1"/>
    </source>
</evidence>
<name>A0A085RY83_VIBCL</name>
<comment type="similarity">
    <text evidence="3">Belongs to the DsrF/TusC family.</text>
</comment>
<dbReference type="EMBL" id="VIOS01000002">
    <property type="protein sequence ID" value="TQP18272.1"/>
    <property type="molecule type" value="Genomic_DNA"/>
</dbReference>
<dbReference type="GO" id="GO:0005737">
    <property type="term" value="C:cytoplasm"/>
    <property type="evidence" value="ECO:0007669"/>
    <property type="project" value="UniProtKB-SubCell"/>
</dbReference>
<organism evidence="5 6">
    <name type="scientific">Vibrio cholerae</name>
    <dbReference type="NCBI Taxonomy" id="666"/>
    <lineage>
        <taxon>Bacteria</taxon>
        <taxon>Pseudomonadati</taxon>
        <taxon>Pseudomonadota</taxon>
        <taxon>Gammaproteobacteria</taxon>
        <taxon>Vibrionales</taxon>
        <taxon>Vibrionaceae</taxon>
        <taxon>Vibrio</taxon>
    </lineage>
</organism>
<keyword evidence="5" id="KW-0808">Transferase</keyword>
<dbReference type="InterPro" id="IPR003787">
    <property type="entry name" value="Sulphur_relay_DsrE/F-like"/>
</dbReference>
<reference evidence="5 6" key="1">
    <citation type="submission" date="2019-07" db="EMBL/GenBank/DDBJ databases">
        <title>Phenotypic and genotypic antimicrobial resistance traits of Vibrio cholerae non-O1/non-O139 isolated from a large Austrian lake frequently associated with cases of infection.</title>
        <authorList>
            <person name="Lepuschitz S."/>
            <person name="Baron S."/>
            <person name="Larvor E."/>
            <person name="Granier S."/>
            <person name="Pretzer C."/>
            <person name="Mach R.L."/>
            <person name="Farnleitner A.H."/>
            <person name="Ruppitsch W."/>
            <person name="Pleininger S."/>
            <person name="Indra A."/>
            <person name="Kirschner A.K.T."/>
        </authorList>
    </citation>
    <scope>NUCLEOTIDE SEQUENCE [LARGE SCALE GENOMIC DNA]</scope>
    <source>
        <strain evidence="5 6">A12JL36W90</strain>
    </source>
</reference>
<gene>
    <name evidence="5" type="primary">tusC</name>
    <name evidence="5" type="ORF">FLM02_00460</name>
</gene>
<dbReference type="NCBIfam" id="TIGR03010">
    <property type="entry name" value="sulf_tusC_dsrF"/>
    <property type="match status" value="1"/>
</dbReference>
<evidence type="ECO:0000313" key="6">
    <source>
        <dbReference type="Proteomes" id="UP000319979"/>
    </source>
</evidence>
<dbReference type="SUPFAM" id="SSF75169">
    <property type="entry name" value="DsrEFH-like"/>
    <property type="match status" value="1"/>
</dbReference>
<evidence type="ECO:0000256" key="3">
    <source>
        <dbReference type="ARBA" id="ARBA00005996"/>
    </source>
</evidence>
<accession>A0A085RY83</accession>
<evidence type="ECO:0000256" key="4">
    <source>
        <dbReference type="ARBA" id="ARBA00017149"/>
    </source>
</evidence>
<protein>
    <recommendedName>
        <fullName evidence="4">Protein TusC homolog</fullName>
    </recommendedName>
</protein>
<dbReference type="InterPro" id="IPR017462">
    <property type="entry name" value="Sulphur_relay_TusC/DsrF"/>
</dbReference>
<dbReference type="Gene3D" id="3.40.1260.10">
    <property type="entry name" value="DsrEFH-like"/>
    <property type="match status" value="1"/>
</dbReference>
<dbReference type="PANTHER" id="PTHR38780">
    <property type="entry name" value="PROTEIN TUSC"/>
    <property type="match status" value="1"/>
</dbReference>
<sequence length="118" mass="13213">MNKVAWVFHTPPHGSAAGREGLDAILATSAYSEEQALFFVGEGVLQLVNHQHPESILSRDYISAFKLLDLYDIEARYVCQQSLASWGLSEQDLLIEVEVVDAQALAQLLHHYDQLLTF</sequence>
<comment type="function">
    <text evidence="1">Could be part of a sulfur-relay system.</text>
</comment>
<dbReference type="Pfam" id="PF02635">
    <property type="entry name" value="DsrE"/>
    <property type="match status" value="1"/>
</dbReference>
<dbReference type="GO" id="GO:0016740">
    <property type="term" value="F:transferase activity"/>
    <property type="evidence" value="ECO:0007669"/>
    <property type="project" value="UniProtKB-KW"/>
</dbReference>
<dbReference type="AlphaFoldDB" id="A0A085RY83"/>
<dbReference type="Proteomes" id="UP000319979">
    <property type="component" value="Unassembled WGS sequence"/>
</dbReference>
<dbReference type="NCBIfam" id="NF001238">
    <property type="entry name" value="PRK00211.1"/>
    <property type="match status" value="1"/>
</dbReference>
<dbReference type="InterPro" id="IPR027396">
    <property type="entry name" value="DsrEFH-like"/>
</dbReference>
<comment type="subcellular location">
    <subcellularLocation>
        <location evidence="2">Cytoplasm</location>
    </subcellularLocation>
</comment>
<dbReference type="PANTHER" id="PTHR38780:SF1">
    <property type="entry name" value="PROTEIN TUSC"/>
    <property type="match status" value="1"/>
</dbReference>